<keyword evidence="9" id="KW-0460">Magnesium</keyword>
<evidence type="ECO:0000313" key="11">
    <source>
        <dbReference type="EMBL" id="MDO6454300.1"/>
    </source>
</evidence>
<dbReference type="PANTHER" id="PTHR33540">
    <property type="entry name" value="TRNA THREONYLCARBAMOYLADENOSINE BIOSYNTHESIS PROTEIN TSAE"/>
    <property type="match status" value="1"/>
</dbReference>
<dbReference type="GO" id="GO:0002949">
    <property type="term" value="P:tRNA threonylcarbamoyladenosine modification"/>
    <property type="evidence" value="ECO:0007669"/>
    <property type="project" value="InterPro"/>
</dbReference>
<keyword evidence="6" id="KW-0479">Metal-binding</keyword>
<organism evidence="11 13">
    <name type="scientific">Neptunomonas phycophila</name>
    <dbReference type="NCBI Taxonomy" id="1572645"/>
    <lineage>
        <taxon>Bacteria</taxon>
        <taxon>Pseudomonadati</taxon>
        <taxon>Pseudomonadota</taxon>
        <taxon>Gammaproteobacteria</taxon>
        <taxon>Oceanospirillales</taxon>
        <taxon>Oceanospirillaceae</taxon>
        <taxon>Neptunomonas</taxon>
    </lineage>
</organism>
<accession>A0AAW7XJK4</accession>
<sequence>MLPVYFIPDEGAMEEFGARLLSAMEHTGVIFLQGNLGMGKTTLSRGLIRSAGHKGAVKSPTYTLVETYELPAGIVHHFDLYRLMDPEELEYLGIRDYFSEQHLCLVEWPDRGDGLLPAPDLEVYIEPHGEGRAIQCVSHTAKGQKAADIINDTFSSLT</sequence>
<dbReference type="InterPro" id="IPR027417">
    <property type="entry name" value="P-loop_NTPase"/>
</dbReference>
<dbReference type="InterPro" id="IPR003442">
    <property type="entry name" value="T6A_TsaE"/>
</dbReference>
<proteinExistence type="inferred from homology"/>
<reference evidence="11" key="1">
    <citation type="submission" date="2023-07" db="EMBL/GenBank/DDBJ databases">
        <title>Genome content predicts the carbon catabolic preferences of heterotrophic bacteria.</title>
        <authorList>
            <person name="Gralka M."/>
        </authorList>
    </citation>
    <scope>NUCLEOTIDE SEQUENCE</scope>
    <source>
        <strain evidence="12">5G01</strain>
        <strain evidence="11">I2M16</strain>
    </source>
</reference>
<dbReference type="EMBL" id="JAUYVO010000007">
    <property type="protein sequence ID" value="MDP2523114.1"/>
    <property type="molecule type" value="Genomic_DNA"/>
</dbReference>
<dbReference type="Gene3D" id="3.40.50.300">
    <property type="entry name" value="P-loop containing nucleotide triphosphate hydrolases"/>
    <property type="match status" value="1"/>
</dbReference>
<comment type="caution">
    <text evidence="11">The sequence shown here is derived from an EMBL/GenBank/DDBJ whole genome shotgun (WGS) entry which is preliminary data.</text>
</comment>
<evidence type="ECO:0000256" key="6">
    <source>
        <dbReference type="ARBA" id="ARBA00022723"/>
    </source>
</evidence>
<evidence type="ECO:0000313" key="14">
    <source>
        <dbReference type="Proteomes" id="UP001177341"/>
    </source>
</evidence>
<evidence type="ECO:0000256" key="4">
    <source>
        <dbReference type="ARBA" id="ARBA00022490"/>
    </source>
</evidence>
<evidence type="ECO:0000313" key="12">
    <source>
        <dbReference type="EMBL" id="MDP2523114.1"/>
    </source>
</evidence>
<dbReference type="Proteomes" id="UP001177341">
    <property type="component" value="Unassembled WGS sequence"/>
</dbReference>
<keyword evidence="14" id="KW-1185">Reference proteome</keyword>
<dbReference type="GO" id="GO:0005524">
    <property type="term" value="F:ATP binding"/>
    <property type="evidence" value="ECO:0007669"/>
    <property type="project" value="UniProtKB-KW"/>
</dbReference>
<dbReference type="RefSeq" id="WP_178969241.1">
    <property type="nucleotide sequence ID" value="NZ_CP041336.1"/>
</dbReference>
<protein>
    <recommendedName>
        <fullName evidence="3">tRNA threonylcarbamoyladenosine biosynthesis protein TsaE</fullName>
    </recommendedName>
    <alternativeName>
        <fullName evidence="10">t(6)A37 threonylcarbamoyladenosine biosynthesis protein TsaE</fullName>
    </alternativeName>
</protein>
<comment type="similarity">
    <text evidence="2">Belongs to the TsaE family.</text>
</comment>
<dbReference type="NCBIfam" id="TIGR00150">
    <property type="entry name" value="T6A_YjeE"/>
    <property type="match status" value="1"/>
</dbReference>
<evidence type="ECO:0000256" key="5">
    <source>
        <dbReference type="ARBA" id="ARBA00022694"/>
    </source>
</evidence>
<keyword evidence="8" id="KW-0067">ATP-binding</keyword>
<name>A0AAW7XJK4_9GAMM</name>
<dbReference type="Pfam" id="PF02367">
    <property type="entry name" value="TsaE"/>
    <property type="match status" value="1"/>
</dbReference>
<keyword evidence="5" id="KW-0819">tRNA processing</keyword>
<dbReference type="EMBL" id="JAUOPG010000007">
    <property type="protein sequence ID" value="MDO6454300.1"/>
    <property type="molecule type" value="Genomic_DNA"/>
</dbReference>
<dbReference type="SUPFAM" id="SSF52540">
    <property type="entry name" value="P-loop containing nucleoside triphosphate hydrolases"/>
    <property type="match status" value="1"/>
</dbReference>
<evidence type="ECO:0000313" key="13">
    <source>
        <dbReference type="Proteomes" id="UP001169862"/>
    </source>
</evidence>
<dbReference type="GeneID" id="89457234"/>
<keyword evidence="7" id="KW-0547">Nucleotide-binding</keyword>
<comment type="subcellular location">
    <subcellularLocation>
        <location evidence="1">Cytoplasm</location>
    </subcellularLocation>
</comment>
<evidence type="ECO:0000256" key="3">
    <source>
        <dbReference type="ARBA" id="ARBA00019010"/>
    </source>
</evidence>
<dbReference type="AlphaFoldDB" id="A0AAW7XJK4"/>
<gene>
    <name evidence="11" type="primary">tsaE</name>
    <name evidence="11" type="ORF">Q4490_12070</name>
    <name evidence="12" type="ORF">Q8W30_11085</name>
</gene>
<evidence type="ECO:0000256" key="9">
    <source>
        <dbReference type="ARBA" id="ARBA00022842"/>
    </source>
</evidence>
<evidence type="ECO:0000256" key="8">
    <source>
        <dbReference type="ARBA" id="ARBA00022840"/>
    </source>
</evidence>
<dbReference type="PANTHER" id="PTHR33540:SF2">
    <property type="entry name" value="TRNA THREONYLCARBAMOYLADENOSINE BIOSYNTHESIS PROTEIN TSAE"/>
    <property type="match status" value="1"/>
</dbReference>
<dbReference type="Proteomes" id="UP001169862">
    <property type="component" value="Unassembled WGS sequence"/>
</dbReference>
<dbReference type="GO" id="GO:0005737">
    <property type="term" value="C:cytoplasm"/>
    <property type="evidence" value="ECO:0007669"/>
    <property type="project" value="UniProtKB-SubCell"/>
</dbReference>
<dbReference type="GO" id="GO:0046872">
    <property type="term" value="F:metal ion binding"/>
    <property type="evidence" value="ECO:0007669"/>
    <property type="project" value="UniProtKB-KW"/>
</dbReference>
<evidence type="ECO:0000256" key="7">
    <source>
        <dbReference type="ARBA" id="ARBA00022741"/>
    </source>
</evidence>
<evidence type="ECO:0000256" key="2">
    <source>
        <dbReference type="ARBA" id="ARBA00007599"/>
    </source>
</evidence>
<evidence type="ECO:0000256" key="10">
    <source>
        <dbReference type="ARBA" id="ARBA00032441"/>
    </source>
</evidence>
<keyword evidence="4" id="KW-0963">Cytoplasm</keyword>
<evidence type="ECO:0000256" key="1">
    <source>
        <dbReference type="ARBA" id="ARBA00004496"/>
    </source>
</evidence>